<dbReference type="Gene3D" id="2.30.30.140">
    <property type="match status" value="1"/>
</dbReference>
<feature type="domain" description="PWWP" evidence="4">
    <location>
        <begin position="20"/>
        <end position="70"/>
    </location>
</feature>
<evidence type="ECO:0000256" key="1">
    <source>
        <dbReference type="ARBA" id="ARBA00022723"/>
    </source>
</evidence>
<dbReference type="Proteomes" id="UP001159363">
    <property type="component" value="Chromosome 11"/>
</dbReference>
<organism evidence="5 6">
    <name type="scientific">Dryococelus australis</name>
    <dbReference type="NCBI Taxonomy" id="614101"/>
    <lineage>
        <taxon>Eukaryota</taxon>
        <taxon>Metazoa</taxon>
        <taxon>Ecdysozoa</taxon>
        <taxon>Arthropoda</taxon>
        <taxon>Hexapoda</taxon>
        <taxon>Insecta</taxon>
        <taxon>Pterygota</taxon>
        <taxon>Neoptera</taxon>
        <taxon>Polyneoptera</taxon>
        <taxon>Phasmatodea</taxon>
        <taxon>Verophasmatodea</taxon>
        <taxon>Anareolatae</taxon>
        <taxon>Phasmatidae</taxon>
        <taxon>Eurycanthinae</taxon>
        <taxon>Dryococelus</taxon>
    </lineage>
</organism>
<name>A0ABQ9GGR8_9NEOP</name>
<reference evidence="5 6" key="1">
    <citation type="submission" date="2023-02" db="EMBL/GenBank/DDBJ databases">
        <title>LHISI_Scaffold_Assembly.</title>
        <authorList>
            <person name="Stuart O.P."/>
            <person name="Cleave R."/>
            <person name="Magrath M.J.L."/>
            <person name="Mikheyev A.S."/>
        </authorList>
    </citation>
    <scope>NUCLEOTIDE SEQUENCE [LARGE SCALE GENOMIC DNA]</scope>
    <source>
        <strain evidence="5">Daus_M_001</strain>
        <tissue evidence="5">Leg muscle</tissue>
    </source>
</reference>
<evidence type="ECO:0000259" key="4">
    <source>
        <dbReference type="PROSITE" id="PS50812"/>
    </source>
</evidence>
<dbReference type="PANTHER" id="PTHR46453:SF5">
    <property type="entry name" value="PROTEIN KINASE C-BINDING PROTEIN 1 ISOFORM X1"/>
    <property type="match status" value="1"/>
</dbReference>
<dbReference type="PANTHER" id="PTHR46453">
    <property type="entry name" value="PROTEIN KINASE C-BINDING PROTEIN 1"/>
    <property type="match status" value="1"/>
</dbReference>
<evidence type="ECO:0000313" key="5">
    <source>
        <dbReference type="EMBL" id="KAJ8871207.1"/>
    </source>
</evidence>
<sequence length="134" mass="15095">MTTAAAAAQCGLLDSHKRVPHVIVWAQMKSWPCWPAKVMSVKNDMVNVRFFGDHDRTRITINGCFLYSKEIPQVPRKKVQKAFEKAQQVGVDWLVAHGSGTVFPVDRDRVLVSQLDFSLAVIKHALLLAQLWVV</sequence>
<dbReference type="EMBL" id="JARBHB010000012">
    <property type="protein sequence ID" value="KAJ8871207.1"/>
    <property type="molecule type" value="Genomic_DNA"/>
</dbReference>
<accession>A0ABQ9GGR8</accession>
<keyword evidence="2" id="KW-0863">Zinc-finger</keyword>
<evidence type="ECO:0000313" key="6">
    <source>
        <dbReference type="Proteomes" id="UP001159363"/>
    </source>
</evidence>
<protein>
    <recommendedName>
        <fullName evidence="4">PWWP domain-containing protein</fullName>
    </recommendedName>
</protein>
<proteinExistence type="predicted"/>
<gene>
    <name evidence="5" type="ORF">PR048_027513</name>
</gene>
<evidence type="ECO:0000256" key="3">
    <source>
        <dbReference type="ARBA" id="ARBA00022833"/>
    </source>
</evidence>
<dbReference type="Pfam" id="PF00855">
    <property type="entry name" value="PWWP"/>
    <property type="match status" value="1"/>
</dbReference>
<evidence type="ECO:0000256" key="2">
    <source>
        <dbReference type="ARBA" id="ARBA00022771"/>
    </source>
</evidence>
<dbReference type="InterPro" id="IPR000313">
    <property type="entry name" value="PWWP_dom"/>
</dbReference>
<dbReference type="SUPFAM" id="SSF63748">
    <property type="entry name" value="Tudor/PWWP/MBT"/>
    <property type="match status" value="1"/>
</dbReference>
<keyword evidence="3" id="KW-0862">Zinc</keyword>
<keyword evidence="1" id="KW-0479">Metal-binding</keyword>
<dbReference type="PROSITE" id="PS50812">
    <property type="entry name" value="PWWP"/>
    <property type="match status" value="1"/>
</dbReference>
<comment type="caution">
    <text evidence="5">The sequence shown here is derived from an EMBL/GenBank/DDBJ whole genome shotgun (WGS) entry which is preliminary data.</text>
</comment>
<keyword evidence="6" id="KW-1185">Reference proteome</keyword>